<feature type="chain" id="PRO_5019343792" evidence="1">
    <location>
        <begin position="19"/>
        <end position="470"/>
    </location>
</feature>
<dbReference type="OrthoDB" id="610388at2"/>
<proteinExistence type="predicted"/>
<dbReference type="Pfam" id="PF18962">
    <property type="entry name" value="Por_Secre_tail"/>
    <property type="match status" value="1"/>
</dbReference>
<reference evidence="3 4" key="1">
    <citation type="submission" date="2018-12" db="EMBL/GenBank/DDBJ databases">
        <title>Hymenobacter gummosus sp. nov., isolated from a spring.</title>
        <authorList>
            <person name="Nie L."/>
        </authorList>
    </citation>
    <scope>NUCLEOTIDE SEQUENCE [LARGE SCALE GENOMIC DNA]</scope>
    <source>
        <strain evidence="3 4">KCTC 52166</strain>
    </source>
</reference>
<evidence type="ECO:0000256" key="1">
    <source>
        <dbReference type="SAM" id="SignalP"/>
    </source>
</evidence>
<dbReference type="Proteomes" id="UP000282184">
    <property type="component" value="Unassembled WGS sequence"/>
</dbReference>
<feature type="domain" description="Secretion system C-terminal sorting" evidence="2">
    <location>
        <begin position="394"/>
        <end position="469"/>
    </location>
</feature>
<dbReference type="InterPro" id="IPR026444">
    <property type="entry name" value="Secre_tail"/>
</dbReference>
<keyword evidence="1" id="KW-0732">Signal</keyword>
<dbReference type="EMBL" id="RXOF01000002">
    <property type="protein sequence ID" value="RTQ52327.1"/>
    <property type="molecule type" value="Genomic_DNA"/>
</dbReference>
<keyword evidence="4" id="KW-1185">Reference proteome</keyword>
<sequence length="470" mass="49253">MKKTLLSLAVALSLGATAYGQTTPWWTARTIGPAAVPANYVIEKIHAVDANTVWVLTREDGVATVRNYARTTNGGTSWTGGAINIPASLRVANISAIDGTTAWLAAFAENAGAKPQQGIYKTTDGGVTWTRQASAAFSSSGSFPNAVYFWDANNGVCFGDAAGGQTAGQRLEIYTTTNGGTTWTVNNSAPQIQNALEYGNAGSYFVLGNTIWHGGVSDDGDTNPGGGIGARLYRSTDRGLTWSSFPTDLADAVSYIAFTDQTRGVLASGFDVTTTTNGGQTNQLVAYSGNFRPLGLDAVPGSPNWYVSVGQSVSPATSINDYGSSYSTDGGNTWTDMDTGKFQFEVDMLSNTVGFSGGYTGPSTGTSTNGMWTLARILPNRNAKLLKGVLTVAPNPSNDGIFTLGINAPSSKTRLVTVTDALGRVVYTTTLNATSVGQNVPLDLSKHKAGLYTLRLETEQGTAVEKLVIQ</sequence>
<name>A0A431U7U0_9BACT</name>
<protein>
    <submittedName>
        <fullName evidence="3">T9SS type A sorting domain-containing protein</fullName>
    </submittedName>
</protein>
<feature type="signal peptide" evidence="1">
    <location>
        <begin position="1"/>
        <end position="18"/>
    </location>
</feature>
<dbReference type="SUPFAM" id="SSF110296">
    <property type="entry name" value="Oligoxyloglucan reducing end-specific cellobiohydrolase"/>
    <property type="match status" value="1"/>
</dbReference>
<dbReference type="AlphaFoldDB" id="A0A431U7U0"/>
<evidence type="ECO:0000313" key="4">
    <source>
        <dbReference type="Proteomes" id="UP000282184"/>
    </source>
</evidence>
<dbReference type="Gene3D" id="2.130.10.10">
    <property type="entry name" value="YVTN repeat-like/Quinoprotein amine dehydrogenase"/>
    <property type="match status" value="2"/>
</dbReference>
<dbReference type="InterPro" id="IPR015943">
    <property type="entry name" value="WD40/YVTN_repeat-like_dom_sf"/>
</dbReference>
<evidence type="ECO:0000259" key="2">
    <source>
        <dbReference type="Pfam" id="PF18962"/>
    </source>
</evidence>
<comment type="caution">
    <text evidence="3">The sequence shown here is derived from an EMBL/GenBank/DDBJ whole genome shotgun (WGS) entry which is preliminary data.</text>
</comment>
<dbReference type="NCBIfam" id="TIGR04183">
    <property type="entry name" value="Por_Secre_tail"/>
    <property type="match status" value="1"/>
</dbReference>
<organism evidence="3 4">
    <name type="scientific">Hymenobacter gummosus</name>
    <dbReference type="NCBI Taxonomy" id="1776032"/>
    <lineage>
        <taxon>Bacteria</taxon>
        <taxon>Pseudomonadati</taxon>
        <taxon>Bacteroidota</taxon>
        <taxon>Cytophagia</taxon>
        <taxon>Cytophagales</taxon>
        <taxon>Hymenobacteraceae</taxon>
        <taxon>Hymenobacter</taxon>
    </lineage>
</organism>
<dbReference type="RefSeq" id="WP_126691984.1">
    <property type="nucleotide sequence ID" value="NZ_RXOF01000002.1"/>
</dbReference>
<accession>A0A431U7U0</accession>
<gene>
    <name evidence="3" type="ORF">EJV47_04715</name>
</gene>
<evidence type="ECO:0000313" key="3">
    <source>
        <dbReference type="EMBL" id="RTQ52327.1"/>
    </source>
</evidence>